<evidence type="ECO:0000256" key="11">
    <source>
        <dbReference type="SAM" id="Phobius"/>
    </source>
</evidence>
<keyword evidence="6" id="KW-0479">Metal-binding</keyword>
<comment type="caution">
    <text evidence="13">The sequence shown here is derived from an EMBL/GenBank/DDBJ whole genome shotgun (WGS) entry which is preliminary data.</text>
</comment>
<evidence type="ECO:0000256" key="10">
    <source>
        <dbReference type="ARBA" id="ARBA00023178"/>
    </source>
</evidence>
<dbReference type="InterPro" id="IPR040963">
    <property type="entry name" value="MCR"/>
</dbReference>
<accession>A0A5M6IK07</accession>
<keyword evidence="4" id="KW-0349">Heme</keyword>
<dbReference type="SUPFAM" id="SSF48695">
    <property type="entry name" value="Multiheme cytochromes"/>
    <property type="match status" value="1"/>
</dbReference>
<dbReference type="AlphaFoldDB" id="A0A5M6IK07"/>
<dbReference type="InterPro" id="IPR036280">
    <property type="entry name" value="Multihaem_cyt_sf"/>
</dbReference>
<keyword evidence="8" id="KW-0408">Iron</keyword>
<keyword evidence="9 11" id="KW-0472">Membrane</keyword>
<dbReference type="EMBL" id="VWPK01000114">
    <property type="protein sequence ID" value="KAA5608025.1"/>
    <property type="molecule type" value="Genomic_DNA"/>
</dbReference>
<dbReference type="RefSeq" id="WP_150045748.1">
    <property type="nucleotide sequence ID" value="NZ_OW485601.1"/>
</dbReference>
<dbReference type="Gene3D" id="2.30.42.60">
    <property type="match status" value="1"/>
</dbReference>
<evidence type="ECO:0000256" key="2">
    <source>
        <dbReference type="ARBA" id="ARBA00004206"/>
    </source>
</evidence>
<evidence type="ECO:0000256" key="9">
    <source>
        <dbReference type="ARBA" id="ARBA00023136"/>
    </source>
</evidence>
<gene>
    <name evidence="13" type="ORF">F1189_31095</name>
</gene>
<organism evidence="13 14">
    <name type="scientific">Rhodovastum atsumiense</name>
    <dbReference type="NCBI Taxonomy" id="504468"/>
    <lineage>
        <taxon>Bacteria</taxon>
        <taxon>Pseudomonadati</taxon>
        <taxon>Pseudomonadota</taxon>
        <taxon>Alphaproteobacteria</taxon>
        <taxon>Acetobacterales</taxon>
        <taxon>Acetobacteraceae</taxon>
        <taxon>Rhodovastum</taxon>
    </lineage>
</organism>
<keyword evidence="5 11" id="KW-0812">Transmembrane</keyword>
<comment type="subcellular location">
    <subcellularLocation>
        <location evidence="2">Magnetosome membrane</location>
        <topology evidence="2">Single-pass membrane protein</topology>
    </subcellularLocation>
</comment>
<dbReference type="GO" id="GO:0046872">
    <property type="term" value="F:metal ion binding"/>
    <property type="evidence" value="ECO:0007669"/>
    <property type="project" value="UniProtKB-KW"/>
</dbReference>
<evidence type="ECO:0000256" key="4">
    <source>
        <dbReference type="ARBA" id="ARBA00022617"/>
    </source>
</evidence>
<feature type="transmembrane region" description="Helical" evidence="11">
    <location>
        <begin position="31"/>
        <end position="57"/>
    </location>
</feature>
<evidence type="ECO:0000256" key="1">
    <source>
        <dbReference type="ARBA" id="ARBA00001971"/>
    </source>
</evidence>
<evidence type="ECO:0000259" key="12">
    <source>
        <dbReference type="Pfam" id="PF18509"/>
    </source>
</evidence>
<protein>
    <recommendedName>
        <fullName evidence="12">Magnetochrome domain-containing protein</fullName>
    </recommendedName>
</protein>
<keyword evidence="14" id="KW-1185">Reference proteome</keyword>
<keyword evidence="7 11" id="KW-1133">Transmembrane helix</keyword>
<evidence type="ECO:0000256" key="5">
    <source>
        <dbReference type="ARBA" id="ARBA00022692"/>
    </source>
</evidence>
<evidence type="ECO:0000256" key="6">
    <source>
        <dbReference type="ARBA" id="ARBA00022723"/>
    </source>
</evidence>
<evidence type="ECO:0000256" key="8">
    <source>
        <dbReference type="ARBA" id="ARBA00023004"/>
    </source>
</evidence>
<reference evidence="13 14" key="1">
    <citation type="submission" date="2019-09" db="EMBL/GenBank/DDBJ databases">
        <title>Genome sequence of Rhodovastum atsumiense, a diverse member of the Acetobacteraceae family of non-sulfur purple photosynthetic bacteria.</title>
        <authorList>
            <person name="Meyer T."/>
            <person name="Kyndt J."/>
        </authorList>
    </citation>
    <scope>NUCLEOTIDE SEQUENCE [LARGE SCALE GENOMIC DNA]</scope>
    <source>
        <strain evidence="13 14">DSM 21279</strain>
    </source>
</reference>
<evidence type="ECO:0000256" key="7">
    <source>
        <dbReference type="ARBA" id="ARBA00022989"/>
    </source>
</evidence>
<evidence type="ECO:0000313" key="14">
    <source>
        <dbReference type="Proteomes" id="UP000325255"/>
    </source>
</evidence>
<comment type="cofactor">
    <cofactor evidence="1">
        <name>heme</name>
        <dbReference type="ChEBI" id="CHEBI:30413"/>
    </cofactor>
</comment>
<keyword evidence="10" id="KW-1281">Magnetosome</keyword>
<feature type="domain" description="Magnetochrome" evidence="12">
    <location>
        <begin position="107"/>
        <end position="131"/>
    </location>
</feature>
<proteinExistence type="predicted"/>
<evidence type="ECO:0000256" key="3">
    <source>
        <dbReference type="ARBA" id="ARBA00022591"/>
    </source>
</evidence>
<sequence length="197" mass="21986">MIPREGVGWLRLTGSAFGKAVQQHWQRHQGWLTVSLVTGLMIVMVGLFFFTFGRAIFSPPRDESLRVISGGYLGTLPHPVDPALFDPVLRLFHQDADYKLMRIRRIPPVQAGSGMPHPYVGPCTNCHLYVGGPGPGSQYKTPVGAIIEELSRLHKLGPPIWPDARMPHPPAGRCIKCHDIVVKQPIDPNVSHFIWQY</sequence>
<name>A0A5M6IK07_9PROT</name>
<feature type="domain" description="Magnetochrome" evidence="12">
    <location>
        <begin position="158"/>
        <end position="183"/>
    </location>
</feature>
<keyword evidence="3" id="KW-0091">Biomineralization</keyword>
<dbReference type="OrthoDB" id="7351639at2"/>
<dbReference type="Pfam" id="PF18509">
    <property type="entry name" value="MCR"/>
    <property type="match status" value="2"/>
</dbReference>
<dbReference type="Proteomes" id="UP000325255">
    <property type="component" value="Unassembled WGS sequence"/>
</dbReference>
<evidence type="ECO:0000313" key="13">
    <source>
        <dbReference type="EMBL" id="KAA5608025.1"/>
    </source>
</evidence>
<dbReference type="GO" id="GO:0110146">
    <property type="term" value="C:magnetosome membrane"/>
    <property type="evidence" value="ECO:0007669"/>
    <property type="project" value="UniProtKB-SubCell"/>
</dbReference>